<name>A0A916WNN4_9SPHN</name>
<feature type="domain" description="Acb2/Tad1 hairpin" evidence="2">
    <location>
        <begin position="16"/>
        <end position="75"/>
    </location>
</feature>
<comment type="caution">
    <text evidence="3">The sequence shown here is derived from an EMBL/GenBank/DDBJ whole genome shotgun (WGS) entry which is preliminary data.</text>
</comment>
<dbReference type="RefSeq" id="WP_188656625.1">
    <property type="nucleotide sequence ID" value="NZ_BMIH01000001.1"/>
</dbReference>
<dbReference type="InterPro" id="IPR056098">
    <property type="entry name" value="Acb2/Tad1_hairpin"/>
</dbReference>
<evidence type="ECO:0000313" key="3">
    <source>
        <dbReference type="EMBL" id="GGB14993.1"/>
    </source>
</evidence>
<organism evidence="3 4">
    <name type="scientific">Sphingomonas metalli</name>
    <dbReference type="NCBI Taxonomy" id="1779358"/>
    <lineage>
        <taxon>Bacteria</taxon>
        <taxon>Pseudomonadati</taxon>
        <taxon>Pseudomonadota</taxon>
        <taxon>Alphaproteobacteria</taxon>
        <taxon>Sphingomonadales</taxon>
        <taxon>Sphingomonadaceae</taxon>
        <taxon>Sphingomonas</taxon>
    </lineage>
</organism>
<sequence>MSQHVESASDDRTANNAVRHTYRVLSDAEKAQMVAIKDAGAELLRLIGEAGNSRELSIARTKTEEAVMWAVKHVTA</sequence>
<keyword evidence="1" id="KW-0547">Nucleotide-binding</keyword>
<evidence type="ECO:0000259" key="2">
    <source>
        <dbReference type="Pfam" id="PF24729"/>
    </source>
</evidence>
<proteinExistence type="predicted"/>
<dbReference type="Pfam" id="PF24729">
    <property type="entry name" value="Acb2_Tad1_hairpin"/>
    <property type="match status" value="1"/>
</dbReference>
<gene>
    <name evidence="3" type="ORF">GCM10011380_00510</name>
</gene>
<reference evidence="3" key="2">
    <citation type="submission" date="2020-09" db="EMBL/GenBank/DDBJ databases">
        <authorList>
            <person name="Sun Q."/>
            <person name="Zhou Y."/>
        </authorList>
    </citation>
    <scope>NUCLEOTIDE SEQUENCE</scope>
    <source>
        <strain evidence="3">CGMCC 1.15330</strain>
    </source>
</reference>
<keyword evidence="4" id="KW-1185">Reference proteome</keyword>
<dbReference type="GO" id="GO:0000166">
    <property type="term" value="F:nucleotide binding"/>
    <property type="evidence" value="ECO:0007669"/>
    <property type="project" value="UniProtKB-KW"/>
</dbReference>
<reference evidence="3" key="1">
    <citation type="journal article" date="2014" name="Int. J. Syst. Evol. Microbiol.">
        <title>Complete genome sequence of Corynebacterium casei LMG S-19264T (=DSM 44701T), isolated from a smear-ripened cheese.</title>
        <authorList>
            <consortium name="US DOE Joint Genome Institute (JGI-PGF)"/>
            <person name="Walter F."/>
            <person name="Albersmeier A."/>
            <person name="Kalinowski J."/>
            <person name="Ruckert C."/>
        </authorList>
    </citation>
    <scope>NUCLEOTIDE SEQUENCE</scope>
    <source>
        <strain evidence="3">CGMCC 1.15330</strain>
    </source>
</reference>
<dbReference type="Proteomes" id="UP000623067">
    <property type="component" value="Unassembled WGS sequence"/>
</dbReference>
<evidence type="ECO:0000256" key="1">
    <source>
        <dbReference type="ARBA" id="ARBA00022741"/>
    </source>
</evidence>
<accession>A0A916WNN4</accession>
<protein>
    <recommendedName>
        <fullName evidence="2">Acb2/Tad1 hairpin domain-containing protein</fullName>
    </recommendedName>
</protein>
<dbReference type="AlphaFoldDB" id="A0A916WNN4"/>
<evidence type="ECO:0000313" key="4">
    <source>
        <dbReference type="Proteomes" id="UP000623067"/>
    </source>
</evidence>
<dbReference type="EMBL" id="BMIH01000001">
    <property type="protein sequence ID" value="GGB14993.1"/>
    <property type="molecule type" value="Genomic_DNA"/>
</dbReference>